<keyword evidence="2 4" id="KW-0238">DNA-binding</keyword>
<sequence>MARTKNFDEDKVLEAAMLLFWEKGYSATSMKELEQVMQLNPTSIYNTFGSKRELFQKALRLYMNSALSGFIDAITNARSLPIALQNVLNEVIRLHYNPGHPGGCMVMLSILENEQHDEETRAMLNSALPLLRDTLVKRFKQAQAAGEISTEMDSKDFGNHVTALISGMITMAKSGFSKNELKHLIQSSSDCLLQQCGI</sequence>
<evidence type="ECO:0000256" key="4">
    <source>
        <dbReference type="PROSITE-ProRule" id="PRU00335"/>
    </source>
</evidence>
<evidence type="ECO:0000256" key="3">
    <source>
        <dbReference type="ARBA" id="ARBA00023163"/>
    </source>
</evidence>
<dbReference type="Pfam" id="PF16925">
    <property type="entry name" value="TetR_C_13"/>
    <property type="match status" value="1"/>
</dbReference>
<reference evidence="6 7" key="1">
    <citation type="submission" date="2019-03" db="EMBL/GenBank/DDBJ databases">
        <title>Genomic Encyclopedia of Type Strains, Phase IV (KMG-IV): sequencing the most valuable type-strain genomes for metagenomic binning, comparative biology and taxonomic classification.</title>
        <authorList>
            <person name="Goeker M."/>
        </authorList>
    </citation>
    <scope>NUCLEOTIDE SEQUENCE [LARGE SCALE GENOMIC DNA]</scope>
    <source>
        <strain evidence="6 7">DSM 19610</strain>
    </source>
</reference>
<dbReference type="RefSeq" id="WP_132972455.1">
    <property type="nucleotide sequence ID" value="NZ_SMFX01000001.1"/>
</dbReference>
<dbReference type="PANTHER" id="PTHR47506">
    <property type="entry name" value="TRANSCRIPTIONAL REGULATORY PROTEIN"/>
    <property type="match status" value="1"/>
</dbReference>
<proteinExistence type="predicted"/>
<feature type="DNA-binding region" description="H-T-H motif" evidence="4">
    <location>
        <begin position="29"/>
        <end position="48"/>
    </location>
</feature>
<name>A0A4R1H9I0_9GAMM</name>
<accession>A0A4R1H9I0</accession>
<dbReference type="Pfam" id="PF00440">
    <property type="entry name" value="TetR_N"/>
    <property type="match status" value="1"/>
</dbReference>
<dbReference type="Gene3D" id="1.10.10.60">
    <property type="entry name" value="Homeodomain-like"/>
    <property type="match status" value="1"/>
</dbReference>
<dbReference type="InterPro" id="IPR036271">
    <property type="entry name" value="Tet_transcr_reg_TetR-rel_C_sf"/>
</dbReference>
<evidence type="ECO:0000256" key="1">
    <source>
        <dbReference type="ARBA" id="ARBA00023015"/>
    </source>
</evidence>
<keyword evidence="3" id="KW-0804">Transcription</keyword>
<dbReference type="Proteomes" id="UP000295707">
    <property type="component" value="Unassembled WGS sequence"/>
</dbReference>
<dbReference type="InterPro" id="IPR011075">
    <property type="entry name" value="TetR_C"/>
</dbReference>
<dbReference type="PROSITE" id="PS50977">
    <property type="entry name" value="HTH_TETR_2"/>
    <property type="match status" value="1"/>
</dbReference>
<dbReference type="PRINTS" id="PR00455">
    <property type="entry name" value="HTHTETR"/>
</dbReference>
<dbReference type="SUPFAM" id="SSF48498">
    <property type="entry name" value="Tetracyclin repressor-like, C-terminal domain"/>
    <property type="match status" value="1"/>
</dbReference>
<evidence type="ECO:0000256" key="2">
    <source>
        <dbReference type="ARBA" id="ARBA00023125"/>
    </source>
</evidence>
<protein>
    <submittedName>
        <fullName evidence="6">TetR family transcriptional regulator</fullName>
    </submittedName>
</protein>
<dbReference type="Gene3D" id="1.10.357.10">
    <property type="entry name" value="Tetracycline Repressor, domain 2"/>
    <property type="match status" value="1"/>
</dbReference>
<dbReference type="AlphaFoldDB" id="A0A4R1H9I0"/>
<dbReference type="PANTHER" id="PTHR47506:SF1">
    <property type="entry name" value="HTH-TYPE TRANSCRIPTIONAL REGULATOR YJDC"/>
    <property type="match status" value="1"/>
</dbReference>
<feature type="domain" description="HTH tetR-type" evidence="5">
    <location>
        <begin position="6"/>
        <end position="66"/>
    </location>
</feature>
<evidence type="ECO:0000313" key="7">
    <source>
        <dbReference type="Proteomes" id="UP000295707"/>
    </source>
</evidence>
<organism evidence="6 7">
    <name type="scientific">Thiogranum longum</name>
    <dbReference type="NCBI Taxonomy" id="1537524"/>
    <lineage>
        <taxon>Bacteria</taxon>
        <taxon>Pseudomonadati</taxon>
        <taxon>Pseudomonadota</taxon>
        <taxon>Gammaproteobacteria</taxon>
        <taxon>Chromatiales</taxon>
        <taxon>Ectothiorhodospiraceae</taxon>
        <taxon>Thiogranum</taxon>
    </lineage>
</organism>
<dbReference type="InterPro" id="IPR009057">
    <property type="entry name" value="Homeodomain-like_sf"/>
</dbReference>
<gene>
    <name evidence="6" type="ORF">DFR30_1825</name>
</gene>
<dbReference type="OrthoDB" id="270177at2"/>
<keyword evidence="1" id="KW-0805">Transcription regulation</keyword>
<dbReference type="SUPFAM" id="SSF46689">
    <property type="entry name" value="Homeodomain-like"/>
    <property type="match status" value="1"/>
</dbReference>
<evidence type="ECO:0000313" key="6">
    <source>
        <dbReference type="EMBL" id="TCK18547.1"/>
    </source>
</evidence>
<comment type="caution">
    <text evidence="6">The sequence shown here is derived from an EMBL/GenBank/DDBJ whole genome shotgun (WGS) entry which is preliminary data.</text>
</comment>
<keyword evidence="7" id="KW-1185">Reference proteome</keyword>
<dbReference type="InterPro" id="IPR001647">
    <property type="entry name" value="HTH_TetR"/>
</dbReference>
<dbReference type="EMBL" id="SMFX01000001">
    <property type="protein sequence ID" value="TCK18547.1"/>
    <property type="molecule type" value="Genomic_DNA"/>
</dbReference>
<dbReference type="GO" id="GO:0003677">
    <property type="term" value="F:DNA binding"/>
    <property type="evidence" value="ECO:0007669"/>
    <property type="project" value="UniProtKB-UniRule"/>
</dbReference>
<evidence type="ECO:0000259" key="5">
    <source>
        <dbReference type="PROSITE" id="PS50977"/>
    </source>
</evidence>